<dbReference type="SMART" id="SM00382">
    <property type="entry name" value="AAA"/>
    <property type="match status" value="1"/>
</dbReference>
<evidence type="ECO:0000256" key="1">
    <source>
        <dbReference type="ARBA" id="ARBA00022448"/>
    </source>
</evidence>
<reference evidence="9 10" key="1">
    <citation type="journal article" date="2020" name="Microorganisms">
        <title>Osmotic Adaptation and Compatible Solute Biosynthesis of Phototrophic Bacteria as Revealed from Genome Analyses.</title>
        <authorList>
            <person name="Imhoff J.F."/>
            <person name="Rahn T."/>
            <person name="Kunzel S."/>
            <person name="Keller A."/>
            <person name="Neulinger S.C."/>
        </authorList>
    </citation>
    <scope>NUCLEOTIDE SEQUENCE [LARGE SCALE GENOMIC DNA]</scope>
    <source>
        <strain evidence="9 10">DSM 15382</strain>
    </source>
</reference>
<proteinExistence type="inferred from homology"/>
<dbReference type="SUPFAM" id="SSF50331">
    <property type="entry name" value="MOP-like"/>
    <property type="match status" value="1"/>
</dbReference>
<dbReference type="EC" id="7.6.2.11" evidence="7"/>
<comment type="catalytic activity">
    <reaction evidence="7">
        <text>ATP + H2O + polyamine-[polyamine-binding protein]Side 1 = ADP + phosphate + polyamineSide 2 + [polyamine-binding protein]Side 1.</text>
        <dbReference type="EC" id="7.6.2.11"/>
    </reaction>
</comment>
<dbReference type="InterPro" id="IPR050093">
    <property type="entry name" value="ABC_SmlMolc_Importer"/>
</dbReference>
<keyword evidence="5 7" id="KW-1278">Translocase</keyword>
<dbReference type="InterPro" id="IPR013611">
    <property type="entry name" value="Transp-assoc_OB_typ2"/>
</dbReference>
<evidence type="ECO:0000313" key="10">
    <source>
        <dbReference type="Proteomes" id="UP000697995"/>
    </source>
</evidence>
<evidence type="ECO:0000259" key="8">
    <source>
        <dbReference type="PROSITE" id="PS50893"/>
    </source>
</evidence>
<dbReference type="Pfam" id="PF08402">
    <property type="entry name" value="TOBE_2"/>
    <property type="match status" value="1"/>
</dbReference>
<keyword evidence="10" id="KW-1185">Reference proteome</keyword>
<dbReference type="InterPro" id="IPR003593">
    <property type="entry name" value="AAA+_ATPase"/>
</dbReference>
<protein>
    <recommendedName>
        <fullName evidence="7">Spermidine/putrescine import ATP-binding protein PotA</fullName>
        <ecNumber evidence="7">7.6.2.11</ecNumber>
    </recommendedName>
</protein>
<sequence>MAPAGSAAHALELRGLSKRYGSFTAVDAVSLRVERGQFLTLLGPSGSGKTTILMAIAGFVAPSAGAVLLDGADITALPPERRDFGMVFQGYALFPHMTVAENVAFPLRVRRLGQAAREAKVRAALDLVQLSAFAERRPSQLSGGQQQRVALARALVFEPDLLLLDEPLSALDKKLRAELQEELKALHRRIGRTFVNVTHDQEEALSLSDQVAILNHGKLVQMGAPEALYERPRTRFVADFLGKSNFLRGTVREVRPDMMALQAGGTRLLQAVQGAHPAPGTPALLSLRPEKIALLAGEEAADNAVAGRIEAWAYLGAGYALTVATDDLGPLRVALPAWRAPIAPREGLPVRLGWSAEAAVPVLEDADGA</sequence>
<dbReference type="PANTHER" id="PTHR42781">
    <property type="entry name" value="SPERMIDINE/PUTRESCINE IMPORT ATP-BINDING PROTEIN POTA"/>
    <property type="match status" value="1"/>
</dbReference>
<dbReference type="InterPro" id="IPR008995">
    <property type="entry name" value="Mo/tungstate-bd_C_term_dom"/>
</dbReference>
<evidence type="ECO:0000256" key="2">
    <source>
        <dbReference type="ARBA" id="ARBA00022475"/>
    </source>
</evidence>
<keyword evidence="2 7" id="KW-1003">Cell membrane</keyword>
<comment type="subunit">
    <text evidence="7">The complex is composed of two ATP-binding proteins (PotA), two transmembrane proteins (PotB and PotC) and a solute-binding protein (PotD).</text>
</comment>
<evidence type="ECO:0000256" key="4">
    <source>
        <dbReference type="ARBA" id="ARBA00022840"/>
    </source>
</evidence>
<comment type="caution">
    <text evidence="9">The sequence shown here is derived from an EMBL/GenBank/DDBJ whole genome shotgun (WGS) entry which is preliminary data.</text>
</comment>
<dbReference type="EMBL" id="NRSG01000044">
    <property type="protein sequence ID" value="MBK1658260.1"/>
    <property type="molecule type" value="Genomic_DNA"/>
</dbReference>
<gene>
    <name evidence="7" type="primary">potA</name>
    <name evidence="9" type="ORF">CKO45_08460</name>
</gene>
<keyword evidence="4 7" id="KW-0067">ATP-binding</keyword>
<dbReference type="InterPro" id="IPR003439">
    <property type="entry name" value="ABC_transporter-like_ATP-bd"/>
</dbReference>
<keyword evidence="3 7" id="KW-0547">Nucleotide-binding</keyword>
<dbReference type="PANTHER" id="PTHR42781:SF4">
    <property type="entry name" value="SPERMIDINE_PUTRESCINE IMPORT ATP-BINDING PROTEIN POTA"/>
    <property type="match status" value="1"/>
</dbReference>
<dbReference type="PROSITE" id="PS50893">
    <property type="entry name" value="ABC_TRANSPORTER_2"/>
    <property type="match status" value="1"/>
</dbReference>
<dbReference type="Gene3D" id="2.40.50.100">
    <property type="match status" value="1"/>
</dbReference>
<keyword evidence="6 7" id="KW-0472">Membrane</keyword>
<dbReference type="InterPro" id="IPR017871">
    <property type="entry name" value="ABC_transporter-like_CS"/>
</dbReference>
<keyword evidence="1 7" id="KW-0813">Transport</keyword>
<dbReference type="Gene3D" id="3.40.50.300">
    <property type="entry name" value="P-loop containing nucleotide triphosphate hydrolases"/>
    <property type="match status" value="1"/>
</dbReference>
<dbReference type="NCBIfam" id="TIGR01187">
    <property type="entry name" value="potA"/>
    <property type="match status" value="1"/>
</dbReference>
<dbReference type="InterPro" id="IPR005893">
    <property type="entry name" value="PotA-like"/>
</dbReference>
<dbReference type="PROSITE" id="PS00211">
    <property type="entry name" value="ABC_TRANSPORTER_1"/>
    <property type="match status" value="1"/>
</dbReference>
<evidence type="ECO:0000256" key="7">
    <source>
        <dbReference type="RuleBase" id="RU364083"/>
    </source>
</evidence>
<dbReference type="Pfam" id="PF00005">
    <property type="entry name" value="ABC_tran"/>
    <property type="match status" value="1"/>
</dbReference>
<accession>A0ABS1CUS1</accession>
<evidence type="ECO:0000256" key="6">
    <source>
        <dbReference type="ARBA" id="ARBA00023136"/>
    </source>
</evidence>
<evidence type="ECO:0000256" key="3">
    <source>
        <dbReference type="ARBA" id="ARBA00022741"/>
    </source>
</evidence>
<dbReference type="SUPFAM" id="SSF52540">
    <property type="entry name" value="P-loop containing nucleoside triphosphate hydrolases"/>
    <property type="match status" value="1"/>
</dbReference>
<dbReference type="GO" id="GO:0005524">
    <property type="term" value="F:ATP binding"/>
    <property type="evidence" value="ECO:0007669"/>
    <property type="project" value="UniProtKB-KW"/>
</dbReference>
<comment type="similarity">
    <text evidence="7">Belongs to the ABC transporter superfamily. Spermidine/putrescine importer (TC 3.A.1.11.1) family.</text>
</comment>
<dbReference type="InterPro" id="IPR027417">
    <property type="entry name" value="P-loop_NTPase"/>
</dbReference>
<evidence type="ECO:0000256" key="5">
    <source>
        <dbReference type="ARBA" id="ARBA00022967"/>
    </source>
</evidence>
<comment type="function">
    <text evidence="7">Part of the ABC transporter complex PotABCD involved in spermidine/putrescine import. Responsible for energy coupling to the transport system.</text>
</comment>
<organism evidence="9 10">
    <name type="scientific">Paracraurococcus ruber</name>
    <dbReference type="NCBI Taxonomy" id="77675"/>
    <lineage>
        <taxon>Bacteria</taxon>
        <taxon>Pseudomonadati</taxon>
        <taxon>Pseudomonadota</taxon>
        <taxon>Alphaproteobacteria</taxon>
        <taxon>Acetobacterales</taxon>
        <taxon>Roseomonadaceae</taxon>
        <taxon>Paracraurococcus</taxon>
    </lineage>
</organism>
<dbReference type="Proteomes" id="UP000697995">
    <property type="component" value="Unassembled WGS sequence"/>
</dbReference>
<evidence type="ECO:0000313" key="9">
    <source>
        <dbReference type="EMBL" id="MBK1658260.1"/>
    </source>
</evidence>
<feature type="domain" description="ABC transporter" evidence="8">
    <location>
        <begin position="11"/>
        <end position="241"/>
    </location>
</feature>
<name>A0ABS1CUS1_9PROT</name>